<dbReference type="WBParaSite" id="PS1159_v2.g14641.t1">
    <property type="protein sequence ID" value="PS1159_v2.g14641.t1"/>
    <property type="gene ID" value="PS1159_v2.g14641"/>
</dbReference>
<sequence length="119" mass="13272">MIALIKAECCGNSGFAQCNGKGPCNIFCCNCDDGCKQNYMLSAQLPSKTTNPIPDAKGIFKAVDKDNNGSVTFEEAVEYIVKNDGEKKEKLEKDRSWFTKMDKNKDEKITPNEFDSSFH</sequence>
<organism evidence="1 2">
    <name type="scientific">Panagrolaimus sp. PS1159</name>
    <dbReference type="NCBI Taxonomy" id="55785"/>
    <lineage>
        <taxon>Eukaryota</taxon>
        <taxon>Metazoa</taxon>
        <taxon>Ecdysozoa</taxon>
        <taxon>Nematoda</taxon>
        <taxon>Chromadorea</taxon>
        <taxon>Rhabditida</taxon>
        <taxon>Tylenchina</taxon>
        <taxon>Panagrolaimomorpha</taxon>
        <taxon>Panagrolaimoidea</taxon>
        <taxon>Panagrolaimidae</taxon>
        <taxon>Panagrolaimus</taxon>
    </lineage>
</organism>
<reference evidence="2" key="1">
    <citation type="submission" date="2022-11" db="UniProtKB">
        <authorList>
            <consortium name="WormBaseParasite"/>
        </authorList>
    </citation>
    <scope>IDENTIFICATION</scope>
</reference>
<accession>A0AC35F7X9</accession>
<dbReference type="Proteomes" id="UP000887580">
    <property type="component" value="Unplaced"/>
</dbReference>
<protein>
    <submittedName>
        <fullName evidence="2">EF-hand domain-containing protein</fullName>
    </submittedName>
</protein>
<name>A0AC35F7X9_9BILA</name>
<evidence type="ECO:0000313" key="2">
    <source>
        <dbReference type="WBParaSite" id="PS1159_v2.g14641.t1"/>
    </source>
</evidence>
<evidence type="ECO:0000313" key="1">
    <source>
        <dbReference type="Proteomes" id="UP000887580"/>
    </source>
</evidence>
<proteinExistence type="predicted"/>